<gene>
    <name evidence="1" type="ORF">S01H1_22140</name>
</gene>
<name>X0U034_9ZZZZ</name>
<comment type="caution">
    <text evidence="1">The sequence shown here is derived from an EMBL/GenBank/DDBJ whole genome shotgun (WGS) entry which is preliminary data.</text>
</comment>
<evidence type="ECO:0008006" key="2">
    <source>
        <dbReference type="Google" id="ProtNLM"/>
    </source>
</evidence>
<evidence type="ECO:0000313" key="1">
    <source>
        <dbReference type="EMBL" id="GAF99173.1"/>
    </source>
</evidence>
<reference evidence="1" key="1">
    <citation type="journal article" date="2014" name="Front. Microbiol.">
        <title>High frequency of phylogenetically diverse reductive dehalogenase-homologous genes in deep subseafloor sedimentary metagenomes.</title>
        <authorList>
            <person name="Kawai M."/>
            <person name="Futagami T."/>
            <person name="Toyoda A."/>
            <person name="Takaki Y."/>
            <person name="Nishi S."/>
            <person name="Hori S."/>
            <person name="Arai W."/>
            <person name="Tsubouchi T."/>
            <person name="Morono Y."/>
            <person name="Uchiyama I."/>
            <person name="Ito T."/>
            <person name="Fujiyama A."/>
            <person name="Inagaki F."/>
            <person name="Takami H."/>
        </authorList>
    </citation>
    <scope>NUCLEOTIDE SEQUENCE</scope>
    <source>
        <strain evidence="1">Expedition CK06-06</strain>
    </source>
</reference>
<feature type="non-terminal residue" evidence="1">
    <location>
        <position position="42"/>
    </location>
</feature>
<accession>X0U034</accession>
<organism evidence="1">
    <name type="scientific">marine sediment metagenome</name>
    <dbReference type="NCBI Taxonomy" id="412755"/>
    <lineage>
        <taxon>unclassified sequences</taxon>
        <taxon>metagenomes</taxon>
        <taxon>ecological metagenomes</taxon>
    </lineage>
</organism>
<dbReference type="AlphaFoldDB" id="X0U034"/>
<proteinExistence type="predicted"/>
<dbReference type="EMBL" id="BARS01012430">
    <property type="protein sequence ID" value="GAF99173.1"/>
    <property type="molecule type" value="Genomic_DNA"/>
</dbReference>
<protein>
    <recommendedName>
        <fullName evidence="2">HD domain-containing protein</fullName>
    </recommendedName>
</protein>
<sequence length="42" mass="4681">MAPIGIERARQYYQEADPAHDFDHILRVLTLAERIGAAEGAD</sequence>
<dbReference type="Gene3D" id="1.10.3210.50">
    <property type="match status" value="1"/>
</dbReference>
<dbReference type="SUPFAM" id="SSF109604">
    <property type="entry name" value="HD-domain/PDEase-like"/>
    <property type="match status" value="1"/>
</dbReference>